<reference evidence="2" key="1">
    <citation type="submission" date="2024-01" db="EMBL/GenBank/DDBJ databases">
        <title>Bank of Algae and Cyanobacteria of the Azores (BACA) strain genomes.</title>
        <authorList>
            <person name="Luz R."/>
            <person name="Cordeiro R."/>
            <person name="Fonseca A."/>
            <person name="Goncalves V."/>
        </authorList>
    </citation>
    <scope>NUCLEOTIDE SEQUENCE</scope>
    <source>
        <strain evidence="2">BACA0141</strain>
    </source>
</reference>
<keyword evidence="3" id="KW-1185">Reference proteome</keyword>
<dbReference type="GO" id="GO:0004519">
    <property type="term" value="F:endonuclease activity"/>
    <property type="evidence" value="ECO:0007669"/>
    <property type="project" value="UniProtKB-KW"/>
</dbReference>
<dbReference type="GO" id="GO:0003676">
    <property type="term" value="F:nucleic acid binding"/>
    <property type="evidence" value="ECO:0007669"/>
    <property type="project" value="InterPro"/>
</dbReference>
<name>A0AAW9PTW4_9CYAN</name>
<dbReference type="InterPro" id="IPR002711">
    <property type="entry name" value="HNH"/>
</dbReference>
<protein>
    <submittedName>
        <fullName evidence="2">HNH endonuclease signature motif containing protein</fullName>
    </submittedName>
</protein>
<keyword evidence="2" id="KW-0540">Nuclease</keyword>
<proteinExistence type="predicted"/>
<sequence>MDLEDKELRELFALADKIGNKRYNKLTHQDFENYRKFDFWRYVNGDFECGTTQESRDWVNNNSDWACPICSEKYSRKGGKTVDHKLPRAQYPWLSMEFQNLWVICRSCNKEKGEMHWYEYERYMLLHYPALYPFIKTVRPTNLLNALKS</sequence>
<accession>A0AAW9PTW4</accession>
<dbReference type="EMBL" id="JAZBJZ010000068">
    <property type="protein sequence ID" value="MEE3718222.1"/>
    <property type="molecule type" value="Genomic_DNA"/>
</dbReference>
<dbReference type="RefSeq" id="WP_330484655.1">
    <property type="nucleotide sequence ID" value="NZ_JAZBJZ010000068.1"/>
</dbReference>
<dbReference type="GO" id="GO:0008270">
    <property type="term" value="F:zinc ion binding"/>
    <property type="evidence" value="ECO:0007669"/>
    <property type="project" value="InterPro"/>
</dbReference>
<dbReference type="Gene3D" id="1.10.30.50">
    <property type="match status" value="1"/>
</dbReference>
<comment type="caution">
    <text evidence="2">The sequence shown here is derived from an EMBL/GenBank/DDBJ whole genome shotgun (WGS) entry which is preliminary data.</text>
</comment>
<evidence type="ECO:0000259" key="1">
    <source>
        <dbReference type="Pfam" id="PF01844"/>
    </source>
</evidence>
<keyword evidence="2" id="KW-0255">Endonuclease</keyword>
<dbReference type="Pfam" id="PF01844">
    <property type="entry name" value="HNH"/>
    <property type="match status" value="1"/>
</dbReference>
<gene>
    <name evidence="2" type="ORF">V2H45_15900</name>
</gene>
<dbReference type="Proteomes" id="UP001333818">
    <property type="component" value="Unassembled WGS sequence"/>
</dbReference>
<feature type="domain" description="HNH" evidence="1">
    <location>
        <begin position="67"/>
        <end position="113"/>
    </location>
</feature>
<keyword evidence="2" id="KW-0378">Hydrolase</keyword>
<dbReference type="AlphaFoldDB" id="A0AAW9PTW4"/>
<organism evidence="2 3">
    <name type="scientific">Tumidithrix elongata BACA0141</name>
    <dbReference type="NCBI Taxonomy" id="2716417"/>
    <lineage>
        <taxon>Bacteria</taxon>
        <taxon>Bacillati</taxon>
        <taxon>Cyanobacteriota</taxon>
        <taxon>Cyanophyceae</taxon>
        <taxon>Pseudanabaenales</taxon>
        <taxon>Pseudanabaenaceae</taxon>
        <taxon>Tumidithrix</taxon>
        <taxon>Tumidithrix elongata</taxon>
    </lineage>
</organism>
<dbReference type="CDD" id="cd00085">
    <property type="entry name" value="HNHc"/>
    <property type="match status" value="1"/>
</dbReference>
<evidence type="ECO:0000313" key="2">
    <source>
        <dbReference type="EMBL" id="MEE3718222.1"/>
    </source>
</evidence>
<evidence type="ECO:0000313" key="3">
    <source>
        <dbReference type="Proteomes" id="UP001333818"/>
    </source>
</evidence>
<dbReference type="InterPro" id="IPR003615">
    <property type="entry name" value="HNH_nuc"/>
</dbReference>